<comment type="similarity">
    <text evidence="1">Belongs to the peptidase A1 family.</text>
</comment>
<proteinExistence type="inferred from homology"/>
<dbReference type="PANTHER" id="PTHR47967:SF123">
    <property type="entry name" value="ASPARTIC PROTEINASE NEPENTHESIN-1-LIKE"/>
    <property type="match status" value="1"/>
</dbReference>
<dbReference type="InterPro" id="IPR021109">
    <property type="entry name" value="Peptidase_aspartic_dom_sf"/>
</dbReference>
<reference evidence="6" key="1">
    <citation type="journal article" date="2023" name="Plant J.">
        <title>Genome sequences and population genomics provide insights into the demographic history, inbreeding, and mutation load of two 'living fossil' tree species of Dipteronia.</title>
        <authorList>
            <person name="Feng Y."/>
            <person name="Comes H.P."/>
            <person name="Chen J."/>
            <person name="Zhu S."/>
            <person name="Lu R."/>
            <person name="Zhang X."/>
            <person name="Li P."/>
            <person name="Qiu J."/>
            <person name="Olsen K.M."/>
            <person name="Qiu Y."/>
        </authorList>
    </citation>
    <scope>NUCLEOTIDE SEQUENCE</scope>
    <source>
        <strain evidence="6">NBL</strain>
    </source>
</reference>
<dbReference type="Proteomes" id="UP001281410">
    <property type="component" value="Unassembled WGS sequence"/>
</dbReference>
<keyword evidence="3" id="KW-0378">Hydrolase</keyword>
<feature type="signal peptide" evidence="4">
    <location>
        <begin position="1"/>
        <end position="17"/>
    </location>
</feature>
<comment type="caution">
    <text evidence="6">The sequence shown here is derived from an EMBL/GenBank/DDBJ whole genome shotgun (WGS) entry which is preliminary data.</text>
</comment>
<dbReference type="GO" id="GO:0005576">
    <property type="term" value="C:extracellular region"/>
    <property type="evidence" value="ECO:0007669"/>
    <property type="project" value="TreeGrafter"/>
</dbReference>
<dbReference type="GO" id="GO:0006508">
    <property type="term" value="P:proteolysis"/>
    <property type="evidence" value="ECO:0007669"/>
    <property type="project" value="UniProtKB-KW"/>
</dbReference>
<dbReference type="PANTHER" id="PTHR47967">
    <property type="entry name" value="OS07G0603500 PROTEIN-RELATED"/>
    <property type="match status" value="1"/>
</dbReference>
<evidence type="ECO:0000256" key="3">
    <source>
        <dbReference type="ARBA" id="ARBA00022801"/>
    </source>
</evidence>
<dbReference type="Gene3D" id="2.40.70.10">
    <property type="entry name" value="Acid Proteases"/>
    <property type="match status" value="1"/>
</dbReference>
<evidence type="ECO:0000259" key="5">
    <source>
        <dbReference type="PROSITE" id="PS51767"/>
    </source>
</evidence>
<evidence type="ECO:0000256" key="4">
    <source>
        <dbReference type="SAM" id="SignalP"/>
    </source>
</evidence>
<accession>A0AAE0A2G4</accession>
<keyword evidence="7" id="KW-1185">Reference proteome</keyword>
<feature type="domain" description="Peptidase A1" evidence="5">
    <location>
        <begin position="89"/>
        <end position="170"/>
    </location>
</feature>
<evidence type="ECO:0000256" key="2">
    <source>
        <dbReference type="ARBA" id="ARBA00022670"/>
    </source>
</evidence>
<protein>
    <recommendedName>
        <fullName evidence="5">Peptidase A1 domain-containing protein</fullName>
    </recommendedName>
</protein>
<dbReference type="AlphaFoldDB" id="A0AAE0A2G4"/>
<name>A0AAE0A2G4_9ROSI</name>
<feature type="chain" id="PRO_5041956481" description="Peptidase A1 domain-containing protein" evidence="4">
    <location>
        <begin position="18"/>
        <end position="170"/>
    </location>
</feature>
<keyword evidence="2" id="KW-0645">Protease</keyword>
<dbReference type="Pfam" id="PF14543">
    <property type="entry name" value="TAXi_N"/>
    <property type="match status" value="1"/>
</dbReference>
<gene>
    <name evidence="6" type="ORF">Dsin_022419</name>
</gene>
<dbReference type="SUPFAM" id="SSF50630">
    <property type="entry name" value="Acid proteases"/>
    <property type="match status" value="1"/>
</dbReference>
<dbReference type="GO" id="GO:0008233">
    <property type="term" value="F:peptidase activity"/>
    <property type="evidence" value="ECO:0007669"/>
    <property type="project" value="UniProtKB-KW"/>
</dbReference>
<evidence type="ECO:0000313" key="7">
    <source>
        <dbReference type="Proteomes" id="UP001281410"/>
    </source>
</evidence>
<keyword evidence="4" id="KW-0732">Signal</keyword>
<evidence type="ECO:0000313" key="6">
    <source>
        <dbReference type="EMBL" id="KAK3199004.1"/>
    </source>
</evidence>
<dbReference type="InterPro" id="IPR033121">
    <property type="entry name" value="PEPTIDASE_A1"/>
</dbReference>
<dbReference type="PROSITE" id="PS51767">
    <property type="entry name" value="PEPTIDASE_A1"/>
    <property type="match status" value="1"/>
</dbReference>
<evidence type="ECO:0000256" key="1">
    <source>
        <dbReference type="ARBA" id="ARBA00007447"/>
    </source>
</evidence>
<organism evidence="6 7">
    <name type="scientific">Dipteronia sinensis</name>
    <dbReference type="NCBI Taxonomy" id="43782"/>
    <lineage>
        <taxon>Eukaryota</taxon>
        <taxon>Viridiplantae</taxon>
        <taxon>Streptophyta</taxon>
        <taxon>Embryophyta</taxon>
        <taxon>Tracheophyta</taxon>
        <taxon>Spermatophyta</taxon>
        <taxon>Magnoliopsida</taxon>
        <taxon>eudicotyledons</taxon>
        <taxon>Gunneridae</taxon>
        <taxon>Pentapetalae</taxon>
        <taxon>rosids</taxon>
        <taxon>malvids</taxon>
        <taxon>Sapindales</taxon>
        <taxon>Sapindaceae</taxon>
        <taxon>Hippocastanoideae</taxon>
        <taxon>Acereae</taxon>
        <taxon>Dipteronia</taxon>
    </lineage>
</organism>
<dbReference type="InterPro" id="IPR032861">
    <property type="entry name" value="TAXi_N"/>
</dbReference>
<sequence>MLNLLLIDLLKIQLSAAKSFNFSLKIVHRDSPESPLYPGNLTFEERIQRFIGFSEARASHLISSISTHNSAMHPSANARPEVVPGNAAYMVKVGIRVLEDVYWLILDTGSDLTWIQCKPCLTCYDQVDPIYDPKFSDSFRRVSCNKDISVIRITAMMENANMELIMAMDP</sequence>
<dbReference type="EMBL" id="JANJYJ010000007">
    <property type="protein sequence ID" value="KAK3199004.1"/>
    <property type="molecule type" value="Genomic_DNA"/>
</dbReference>
<dbReference type="InterPro" id="IPR051708">
    <property type="entry name" value="Plant_Aspart_Prot_A1"/>
</dbReference>